<evidence type="ECO:0000256" key="4">
    <source>
        <dbReference type="ARBA" id="ARBA00023163"/>
    </source>
</evidence>
<feature type="domain" description="HTH lysR-type" evidence="5">
    <location>
        <begin position="2"/>
        <end position="59"/>
    </location>
</feature>
<dbReference type="PANTHER" id="PTHR30427">
    <property type="entry name" value="TRANSCRIPTIONAL ACTIVATOR PROTEIN LYSR"/>
    <property type="match status" value="1"/>
</dbReference>
<evidence type="ECO:0000313" key="7">
    <source>
        <dbReference type="Proteomes" id="UP001055057"/>
    </source>
</evidence>
<dbReference type="PROSITE" id="PS50931">
    <property type="entry name" value="HTH_LYSR"/>
    <property type="match status" value="1"/>
</dbReference>
<dbReference type="Pfam" id="PF00126">
    <property type="entry name" value="HTH_1"/>
    <property type="match status" value="1"/>
</dbReference>
<dbReference type="PRINTS" id="PR00039">
    <property type="entry name" value="HTHLYSR"/>
</dbReference>
<comment type="caution">
    <text evidence="6">The sequence shown here is derived from an EMBL/GenBank/DDBJ whole genome shotgun (WGS) entry which is preliminary data.</text>
</comment>
<dbReference type="Pfam" id="PF03466">
    <property type="entry name" value="LysR_substrate"/>
    <property type="match status" value="1"/>
</dbReference>
<dbReference type="PANTHER" id="PTHR30427:SF1">
    <property type="entry name" value="TRANSCRIPTIONAL ACTIVATOR PROTEIN LYSR"/>
    <property type="match status" value="1"/>
</dbReference>
<dbReference type="Gene3D" id="3.40.190.290">
    <property type="match status" value="1"/>
</dbReference>
<keyword evidence="3" id="KW-0238">DNA-binding</keyword>
<gene>
    <name evidence="6" type="primary">occR</name>
    <name evidence="6" type="ORF">MPOCJGCO_1679</name>
</gene>
<dbReference type="SUPFAM" id="SSF53850">
    <property type="entry name" value="Periplasmic binding protein-like II"/>
    <property type="match status" value="1"/>
</dbReference>
<reference evidence="6" key="2">
    <citation type="submission" date="2021-08" db="EMBL/GenBank/DDBJ databases">
        <authorList>
            <person name="Tani A."/>
            <person name="Ola A."/>
            <person name="Ogura Y."/>
            <person name="Katsura K."/>
            <person name="Hayashi T."/>
        </authorList>
    </citation>
    <scope>NUCLEOTIDE SEQUENCE</scope>
    <source>
        <strain evidence="6">DSM 23632</strain>
    </source>
</reference>
<proteinExistence type="inferred from homology"/>
<evidence type="ECO:0000256" key="1">
    <source>
        <dbReference type="ARBA" id="ARBA00009437"/>
    </source>
</evidence>
<keyword evidence="4" id="KW-0804">Transcription</keyword>
<dbReference type="InterPro" id="IPR000847">
    <property type="entry name" value="LysR_HTH_N"/>
</dbReference>
<comment type="similarity">
    <text evidence="1">Belongs to the LysR transcriptional regulatory family.</text>
</comment>
<evidence type="ECO:0000259" key="5">
    <source>
        <dbReference type="PROSITE" id="PS50931"/>
    </source>
</evidence>
<reference evidence="6" key="1">
    <citation type="journal article" date="2021" name="Front. Microbiol.">
        <title>Comprehensive Comparative Genomics and Phenotyping of Methylobacterium Species.</title>
        <authorList>
            <person name="Alessa O."/>
            <person name="Ogura Y."/>
            <person name="Fujitani Y."/>
            <person name="Takami H."/>
            <person name="Hayashi T."/>
            <person name="Sahin N."/>
            <person name="Tani A."/>
        </authorList>
    </citation>
    <scope>NUCLEOTIDE SEQUENCE</scope>
    <source>
        <strain evidence="6">DSM 23632</strain>
    </source>
</reference>
<dbReference type="Gene3D" id="1.10.10.10">
    <property type="entry name" value="Winged helix-like DNA-binding domain superfamily/Winged helix DNA-binding domain"/>
    <property type="match status" value="1"/>
</dbReference>
<evidence type="ECO:0000256" key="2">
    <source>
        <dbReference type="ARBA" id="ARBA00023015"/>
    </source>
</evidence>
<keyword evidence="2" id="KW-0805">Transcription regulation</keyword>
<dbReference type="InterPro" id="IPR036390">
    <property type="entry name" value="WH_DNA-bd_sf"/>
</dbReference>
<evidence type="ECO:0000313" key="6">
    <source>
        <dbReference type="EMBL" id="GJE59583.1"/>
    </source>
</evidence>
<protein>
    <submittedName>
        <fullName evidence="6">Octopine catabolism/uptake operon regulatory protein OccR</fullName>
    </submittedName>
</protein>
<name>A0ABQ4TY00_9HYPH</name>
<dbReference type="Proteomes" id="UP001055057">
    <property type="component" value="Unassembled WGS sequence"/>
</dbReference>
<dbReference type="RefSeq" id="WP_238182156.1">
    <property type="nucleotide sequence ID" value="NZ_BPRB01000085.1"/>
</dbReference>
<sequence length="294" mass="32469">MLNFRQLEIFRAVMIARTVSGAARMLNTSQPGLSRMLRHMEDRLGFLLFDRAGGRLTPTQEAKLLFSEAERVHKGLETLHQFIDQMAQGTDDMFRVGASPSLGHSIVPKILKVLSGHFPRLVVQVDILSVDQVPEYLGVQTGEYTLAVFPVDHPNVESERIGSGAMVCVVPSDHPWASRRRIGLRDLVGQPLVSFRSDTPHGRVIAGMYAQAGLAPEISTFVRFAETACAFVRNGFGVTLVDAFTARACLGGTAILEVEEAGEMPVYLHRNRLAARSRMSDVFEAEARRHARCI</sequence>
<accession>A0ABQ4TY00</accession>
<dbReference type="InterPro" id="IPR036388">
    <property type="entry name" value="WH-like_DNA-bd_sf"/>
</dbReference>
<organism evidence="6 7">
    <name type="scientific">Methylobacterium trifolii</name>
    <dbReference type="NCBI Taxonomy" id="1003092"/>
    <lineage>
        <taxon>Bacteria</taxon>
        <taxon>Pseudomonadati</taxon>
        <taxon>Pseudomonadota</taxon>
        <taxon>Alphaproteobacteria</taxon>
        <taxon>Hyphomicrobiales</taxon>
        <taxon>Methylobacteriaceae</taxon>
        <taxon>Methylobacterium</taxon>
    </lineage>
</organism>
<dbReference type="InterPro" id="IPR005119">
    <property type="entry name" value="LysR_subst-bd"/>
</dbReference>
<evidence type="ECO:0000256" key="3">
    <source>
        <dbReference type="ARBA" id="ARBA00023125"/>
    </source>
</evidence>
<dbReference type="SUPFAM" id="SSF46785">
    <property type="entry name" value="Winged helix' DNA-binding domain"/>
    <property type="match status" value="1"/>
</dbReference>
<keyword evidence="7" id="KW-1185">Reference proteome</keyword>
<dbReference type="EMBL" id="BPRB01000085">
    <property type="protein sequence ID" value="GJE59583.1"/>
    <property type="molecule type" value="Genomic_DNA"/>
</dbReference>